<keyword evidence="5" id="KW-0460">Magnesium</keyword>
<keyword evidence="4 10" id="KW-0812">Transmembrane</keyword>
<dbReference type="InterPro" id="IPR004131">
    <property type="entry name" value="PPase-energised_H-pump"/>
</dbReference>
<evidence type="ECO:0000256" key="5">
    <source>
        <dbReference type="ARBA" id="ARBA00022842"/>
    </source>
</evidence>
<dbReference type="Proteomes" id="UP000541444">
    <property type="component" value="Unassembled WGS sequence"/>
</dbReference>
<proteinExistence type="predicted"/>
<accession>A0A7J7N701</accession>
<evidence type="ECO:0000256" key="1">
    <source>
        <dbReference type="ARBA" id="ARBA00004127"/>
    </source>
</evidence>
<evidence type="ECO:0000256" key="7">
    <source>
        <dbReference type="ARBA" id="ARBA00022989"/>
    </source>
</evidence>
<name>A0A7J7N701_9MAGN</name>
<reference evidence="11 12" key="1">
    <citation type="journal article" date="2020" name="IScience">
        <title>Genome Sequencing of the Endangered Kingdonia uniflora (Circaeasteraceae, Ranunculales) Reveals Potential Mechanisms of Evolutionary Specialization.</title>
        <authorList>
            <person name="Sun Y."/>
            <person name="Deng T."/>
            <person name="Zhang A."/>
            <person name="Moore M.J."/>
            <person name="Landis J.B."/>
            <person name="Lin N."/>
            <person name="Zhang H."/>
            <person name="Zhang X."/>
            <person name="Huang J."/>
            <person name="Zhang X."/>
            <person name="Sun H."/>
            <person name="Wang H."/>
        </authorList>
    </citation>
    <scope>NUCLEOTIDE SEQUENCE [LARGE SCALE GENOMIC DNA]</scope>
    <source>
        <strain evidence="11">TB1705</strain>
        <tissue evidence="11">Leaf</tissue>
    </source>
</reference>
<dbReference type="GO" id="GO:0016020">
    <property type="term" value="C:membrane"/>
    <property type="evidence" value="ECO:0007669"/>
    <property type="project" value="InterPro"/>
</dbReference>
<dbReference type="OrthoDB" id="5210at2759"/>
<keyword evidence="3" id="KW-0813">Transport</keyword>
<dbReference type="Pfam" id="PF03030">
    <property type="entry name" value="H_PPase"/>
    <property type="match status" value="1"/>
</dbReference>
<sequence length="308" mass="34013">MSFHNTSIRVSRPEKSSMSSLISMANMSNKTLKSWDSSGDNGYSSNKKRLKINPDSSLIEMLRKQVKNNKNVNDQISLLFETTTPVLRVSVQSSSQPCTFSKDKMCKSTLENVAFSTVALLGAITSVFFFGFLGMKITIYANARTTLEARKGVGKAFITAFRYVTFSFLGMKIATYANARTTLEARKGVRKAFITAFRSGAVMGFLIAANGLLVLYITINVFKLYYGDDWEGLFEAITGYVRWIFHDTFWKSGGIYTKAADVGADLVGKIERNIPEATLGATTAAPILNLSRASSIIMLLAYASHLFF</sequence>
<dbReference type="EC" id="7.1.3.1" evidence="2"/>
<dbReference type="EMBL" id="JACGCM010001017">
    <property type="protein sequence ID" value="KAF6162678.1"/>
    <property type="molecule type" value="Genomic_DNA"/>
</dbReference>
<dbReference type="SUPFAM" id="SSF110942">
    <property type="entry name" value="HSP90 C-terminal domain"/>
    <property type="match status" value="1"/>
</dbReference>
<keyword evidence="6" id="KW-1278">Translocase</keyword>
<dbReference type="GO" id="GO:0012505">
    <property type="term" value="C:endomembrane system"/>
    <property type="evidence" value="ECO:0007669"/>
    <property type="project" value="UniProtKB-SubCell"/>
</dbReference>
<comment type="subcellular location">
    <subcellularLocation>
        <location evidence="1">Endomembrane system</location>
        <topology evidence="1">Multi-pass membrane protein</topology>
    </subcellularLocation>
</comment>
<evidence type="ECO:0000256" key="4">
    <source>
        <dbReference type="ARBA" id="ARBA00022692"/>
    </source>
</evidence>
<comment type="caution">
    <text evidence="11">The sequence shown here is derived from an EMBL/GenBank/DDBJ whole genome shotgun (WGS) entry which is preliminary data.</text>
</comment>
<gene>
    <name evidence="11" type="ORF">GIB67_038898</name>
</gene>
<feature type="transmembrane region" description="Helical" evidence="10">
    <location>
        <begin position="156"/>
        <end position="177"/>
    </location>
</feature>
<dbReference type="PANTHER" id="PTHR31998">
    <property type="entry name" value="K(+)-INSENSITIVE PYROPHOSPHATE-ENERGIZED PROTON PUMP"/>
    <property type="match status" value="1"/>
</dbReference>
<evidence type="ECO:0000256" key="8">
    <source>
        <dbReference type="ARBA" id="ARBA00023065"/>
    </source>
</evidence>
<evidence type="ECO:0000313" key="12">
    <source>
        <dbReference type="Proteomes" id="UP000541444"/>
    </source>
</evidence>
<evidence type="ECO:0000313" key="11">
    <source>
        <dbReference type="EMBL" id="KAF6162678.1"/>
    </source>
</evidence>
<keyword evidence="9 10" id="KW-0472">Membrane</keyword>
<keyword evidence="12" id="KW-1185">Reference proteome</keyword>
<feature type="transmembrane region" description="Helical" evidence="10">
    <location>
        <begin position="197"/>
        <end position="217"/>
    </location>
</feature>
<dbReference type="GO" id="GO:0004427">
    <property type="term" value="F:inorganic diphosphate phosphatase activity"/>
    <property type="evidence" value="ECO:0007669"/>
    <property type="project" value="InterPro"/>
</dbReference>
<keyword evidence="7 10" id="KW-1133">Transmembrane helix</keyword>
<evidence type="ECO:0000256" key="6">
    <source>
        <dbReference type="ARBA" id="ARBA00022967"/>
    </source>
</evidence>
<evidence type="ECO:0000256" key="10">
    <source>
        <dbReference type="SAM" id="Phobius"/>
    </source>
</evidence>
<dbReference type="Gene3D" id="1.20.120.790">
    <property type="entry name" value="Heat shock protein 90, C-terminal domain"/>
    <property type="match status" value="1"/>
</dbReference>
<dbReference type="InterPro" id="IPR037196">
    <property type="entry name" value="HSP90_C"/>
</dbReference>
<dbReference type="GO" id="GO:0009678">
    <property type="term" value="F:diphosphate hydrolysis-driven proton transmembrane transporter activity"/>
    <property type="evidence" value="ECO:0007669"/>
    <property type="project" value="UniProtKB-EC"/>
</dbReference>
<evidence type="ECO:0000256" key="3">
    <source>
        <dbReference type="ARBA" id="ARBA00022448"/>
    </source>
</evidence>
<keyword evidence="8" id="KW-0406">Ion transport</keyword>
<feature type="transmembrane region" description="Helical" evidence="10">
    <location>
        <begin position="113"/>
        <end position="135"/>
    </location>
</feature>
<dbReference type="AlphaFoldDB" id="A0A7J7N701"/>
<protein>
    <recommendedName>
        <fullName evidence="2">H(+)-exporting diphosphatase</fullName>
        <ecNumber evidence="2">7.1.3.1</ecNumber>
    </recommendedName>
</protein>
<organism evidence="11 12">
    <name type="scientific">Kingdonia uniflora</name>
    <dbReference type="NCBI Taxonomy" id="39325"/>
    <lineage>
        <taxon>Eukaryota</taxon>
        <taxon>Viridiplantae</taxon>
        <taxon>Streptophyta</taxon>
        <taxon>Embryophyta</taxon>
        <taxon>Tracheophyta</taxon>
        <taxon>Spermatophyta</taxon>
        <taxon>Magnoliopsida</taxon>
        <taxon>Ranunculales</taxon>
        <taxon>Circaeasteraceae</taxon>
        <taxon>Kingdonia</taxon>
    </lineage>
</organism>
<evidence type="ECO:0000256" key="2">
    <source>
        <dbReference type="ARBA" id="ARBA00013242"/>
    </source>
</evidence>
<evidence type="ECO:0000256" key="9">
    <source>
        <dbReference type="ARBA" id="ARBA00023136"/>
    </source>
</evidence>